<accession>A0A1Y5XUM6</accession>
<protein>
    <submittedName>
        <fullName evidence="1">Uncharacterized protein</fullName>
    </submittedName>
</protein>
<name>A0A1Y5XUM6_KIBAR</name>
<dbReference type="RefSeq" id="WP_268811593.1">
    <property type="nucleotide sequence ID" value="NZ_FWXV01000005.1"/>
</dbReference>
<organism evidence="1 2">
    <name type="scientific">Kibdelosporangium aridum</name>
    <dbReference type="NCBI Taxonomy" id="2030"/>
    <lineage>
        <taxon>Bacteria</taxon>
        <taxon>Bacillati</taxon>
        <taxon>Actinomycetota</taxon>
        <taxon>Actinomycetes</taxon>
        <taxon>Pseudonocardiales</taxon>
        <taxon>Pseudonocardiaceae</taxon>
        <taxon>Kibdelosporangium</taxon>
    </lineage>
</organism>
<evidence type="ECO:0000313" key="2">
    <source>
        <dbReference type="Proteomes" id="UP000192674"/>
    </source>
</evidence>
<dbReference type="AlphaFoldDB" id="A0A1Y5XUM6"/>
<gene>
    <name evidence="1" type="ORF">SAMN05661093_05626</name>
</gene>
<reference evidence="1 2" key="1">
    <citation type="submission" date="2017-04" db="EMBL/GenBank/DDBJ databases">
        <authorList>
            <person name="Afonso C.L."/>
            <person name="Miller P.J."/>
            <person name="Scott M.A."/>
            <person name="Spackman E."/>
            <person name="Goraichik I."/>
            <person name="Dimitrov K.M."/>
            <person name="Suarez D.L."/>
            <person name="Swayne D.E."/>
        </authorList>
    </citation>
    <scope>NUCLEOTIDE SEQUENCE [LARGE SCALE GENOMIC DNA]</scope>
    <source>
        <strain evidence="1 2">DSM 43828</strain>
    </source>
</reference>
<dbReference type="Proteomes" id="UP000192674">
    <property type="component" value="Unassembled WGS sequence"/>
</dbReference>
<sequence length="42" mass="4718">MQSDVLELQTLPETDTEQLNPVMCCDTDWTSGSCTDPPRCKE</sequence>
<keyword evidence="2" id="KW-1185">Reference proteome</keyword>
<dbReference type="EMBL" id="FWXV01000005">
    <property type="protein sequence ID" value="SMD17762.1"/>
    <property type="molecule type" value="Genomic_DNA"/>
</dbReference>
<proteinExistence type="predicted"/>
<evidence type="ECO:0000313" key="1">
    <source>
        <dbReference type="EMBL" id="SMD17762.1"/>
    </source>
</evidence>